<evidence type="ECO:0000313" key="4">
    <source>
        <dbReference type="Proteomes" id="UP000085678"/>
    </source>
</evidence>
<name>A0A1S3HVP8_LINAN</name>
<evidence type="ECO:0000313" key="5">
    <source>
        <dbReference type="RefSeq" id="XP_013389621.1"/>
    </source>
</evidence>
<feature type="transmembrane region" description="Helical" evidence="2">
    <location>
        <begin position="410"/>
        <end position="436"/>
    </location>
</feature>
<dbReference type="Gene3D" id="1.20.1250.20">
    <property type="entry name" value="MFS general substrate transporter like domains"/>
    <property type="match status" value="1"/>
</dbReference>
<feature type="transmembrane region" description="Helical" evidence="2">
    <location>
        <begin position="236"/>
        <end position="258"/>
    </location>
</feature>
<comment type="subcellular location">
    <subcellularLocation>
        <location evidence="1">Membrane</location>
        <topology evidence="1">Multi-pass membrane protein</topology>
    </subcellularLocation>
</comment>
<dbReference type="InterPro" id="IPR011701">
    <property type="entry name" value="MFS"/>
</dbReference>
<dbReference type="CDD" id="cd17352">
    <property type="entry name" value="MFS_MCT_SLC16"/>
    <property type="match status" value="1"/>
</dbReference>
<keyword evidence="2" id="KW-0812">Transmembrane</keyword>
<dbReference type="AlphaFoldDB" id="A0A1S3HVP8"/>
<dbReference type="InParanoid" id="A0A1S3HVP8"/>
<feature type="transmembrane region" description="Helical" evidence="2">
    <location>
        <begin position="150"/>
        <end position="168"/>
    </location>
</feature>
<accession>A0A1S3HVP8</accession>
<feature type="transmembrane region" description="Helical" evidence="2">
    <location>
        <begin position="350"/>
        <end position="371"/>
    </location>
</feature>
<protein>
    <submittedName>
        <fullName evidence="5">Monocarboxylate transporter 13</fullName>
    </submittedName>
</protein>
<sequence length="542" mass="58747">MAQHRQTLSTADISQSSLSFINMRIQTVGNGANPAQSLPNLVLAQSIQSLPLSLLPADDKLESDTSLKSQQLCDHVDKGWAWVTMVAGSASLFIINGFTYSVGVFYLPMLEAFNEGETITSMVGSIFMGLAMIAGVFASILCDKLDCRRGCIIGGFVAAIGLGASFFATNCTYLILTFGIIAGSGLTFCYTSVHISVSHYFNRRRPFAIAVMQTGGSLGQVIWGPVFHLFIDLYTWRGACLLMSAISLHLVVVGALLRPHAQEFQHKKHKSDALFDFKIFKNIAFDLFILNVIFMCITLGMIFVHYPAYAVYSGTSEHTAATLLSAIGFTSMSLKLLLGGALSHPDVDIWTLFTMCQTIVGITTLFCPLFMGSYSGQMAYAVLFGTYSTPFFIGATALTVQYVDVSQLGFAMGILSFAYGIGLFTGPVVAGFMYSLLNSYKVAVQLAGCCLLVNTGIMFLVTILHRTTNITHSAPGDDAVPVDIEVCDIKYDINDLSTGKCDGNSHPTDKDSGCKISVDPRTYKEQRISKDASILHSDKEDI</sequence>
<dbReference type="GO" id="GO:0016020">
    <property type="term" value="C:membrane"/>
    <property type="evidence" value="ECO:0007669"/>
    <property type="project" value="UniProtKB-SubCell"/>
</dbReference>
<feature type="transmembrane region" description="Helical" evidence="2">
    <location>
        <begin position="442"/>
        <end position="464"/>
    </location>
</feature>
<dbReference type="PANTHER" id="PTHR11360:SF284">
    <property type="entry name" value="EG:103B4.3 PROTEIN-RELATED"/>
    <property type="match status" value="1"/>
</dbReference>
<feature type="transmembrane region" description="Helical" evidence="2">
    <location>
        <begin position="279"/>
        <end position="306"/>
    </location>
</feature>
<proteinExistence type="predicted"/>
<feature type="transmembrane region" description="Helical" evidence="2">
    <location>
        <begin position="207"/>
        <end position="230"/>
    </location>
</feature>
<feature type="domain" description="Major facilitator superfamily (MFS) profile" evidence="3">
    <location>
        <begin position="84"/>
        <end position="466"/>
    </location>
</feature>
<evidence type="ECO:0000256" key="1">
    <source>
        <dbReference type="ARBA" id="ARBA00004141"/>
    </source>
</evidence>
<feature type="transmembrane region" description="Helical" evidence="2">
    <location>
        <begin position="377"/>
        <end position="398"/>
    </location>
</feature>
<organism evidence="4 5">
    <name type="scientific">Lingula anatina</name>
    <name type="common">Brachiopod</name>
    <name type="synonym">Lingula unguis</name>
    <dbReference type="NCBI Taxonomy" id="7574"/>
    <lineage>
        <taxon>Eukaryota</taxon>
        <taxon>Metazoa</taxon>
        <taxon>Spiralia</taxon>
        <taxon>Lophotrochozoa</taxon>
        <taxon>Brachiopoda</taxon>
        <taxon>Linguliformea</taxon>
        <taxon>Lingulata</taxon>
        <taxon>Lingulida</taxon>
        <taxon>Linguloidea</taxon>
        <taxon>Lingulidae</taxon>
        <taxon>Lingula</taxon>
    </lineage>
</organism>
<feature type="transmembrane region" description="Helical" evidence="2">
    <location>
        <begin position="119"/>
        <end position="138"/>
    </location>
</feature>
<dbReference type="OrthoDB" id="6286464at2759"/>
<gene>
    <name evidence="5" type="primary">LOC106158257</name>
</gene>
<dbReference type="KEGG" id="lak:106158257"/>
<dbReference type="InterPro" id="IPR036259">
    <property type="entry name" value="MFS_trans_sf"/>
</dbReference>
<dbReference type="SUPFAM" id="SSF103473">
    <property type="entry name" value="MFS general substrate transporter"/>
    <property type="match status" value="1"/>
</dbReference>
<feature type="transmembrane region" description="Helical" evidence="2">
    <location>
        <begin position="80"/>
        <end position="107"/>
    </location>
</feature>
<keyword evidence="2" id="KW-1133">Transmembrane helix</keyword>
<dbReference type="PANTHER" id="PTHR11360">
    <property type="entry name" value="MONOCARBOXYLATE TRANSPORTER"/>
    <property type="match status" value="1"/>
</dbReference>
<evidence type="ECO:0000256" key="2">
    <source>
        <dbReference type="SAM" id="Phobius"/>
    </source>
</evidence>
<dbReference type="PROSITE" id="PS50850">
    <property type="entry name" value="MFS"/>
    <property type="match status" value="1"/>
</dbReference>
<dbReference type="Proteomes" id="UP000085678">
    <property type="component" value="Unplaced"/>
</dbReference>
<dbReference type="RefSeq" id="XP_013389621.1">
    <property type="nucleotide sequence ID" value="XM_013534167.1"/>
</dbReference>
<keyword evidence="4" id="KW-1185">Reference proteome</keyword>
<reference evidence="5" key="1">
    <citation type="submission" date="2025-08" db="UniProtKB">
        <authorList>
            <consortium name="RefSeq"/>
        </authorList>
    </citation>
    <scope>IDENTIFICATION</scope>
    <source>
        <tissue evidence="5">Gonads</tissue>
    </source>
</reference>
<dbReference type="GeneID" id="106158257"/>
<dbReference type="GO" id="GO:0008028">
    <property type="term" value="F:monocarboxylic acid transmembrane transporter activity"/>
    <property type="evidence" value="ECO:0007669"/>
    <property type="project" value="TreeGrafter"/>
</dbReference>
<evidence type="ECO:0000259" key="3">
    <source>
        <dbReference type="PROSITE" id="PS50850"/>
    </source>
</evidence>
<dbReference type="InterPro" id="IPR020846">
    <property type="entry name" value="MFS_dom"/>
</dbReference>
<dbReference type="InterPro" id="IPR050327">
    <property type="entry name" value="Proton-linked_MCT"/>
</dbReference>
<keyword evidence="2" id="KW-0472">Membrane</keyword>
<feature type="transmembrane region" description="Helical" evidence="2">
    <location>
        <begin position="174"/>
        <end position="195"/>
    </location>
</feature>
<dbReference type="Pfam" id="PF07690">
    <property type="entry name" value="MFS_1"/>
    <property type="match status" value="1"/>
</dbReference>
<feature type="transmembrane region" description="Helical" evidence="2">
    <location>
        <begin position="318"/>
        <end position="338"/>
    </location>
</feature>